<dbReference type="InterPro" id="IPR011050">
    <property type="entry name" value="Pectin_lyase_fold/virulence"/>
</dbReference>
<feature type="region of interest" description="Disordered" evidence="2">
    <location>
        <begin position="1640"/>
        <end position="1667"/>
    </location>
</feature>
<protein>
    <recommendedName>
        <fullName evidence="3">Filamentous haemagglutinin FhaB/tRNA nuclease CdiA-like TPS domain-containing protein</fullName>
    </recommendedName>
</protein>
<proteinExistence type="predicted"/>
<keyword evidence="1" id="KW-0175">Coiled coil</keyword>
<dbReference type="SUPFAM" id="SSF51126">
    <property type="entry name" value="Pectin lyase-like"/>
    <property type="match status" value="1"/>
</dbReference>
<organism evidence="4 5">
    <name type="scientific">Bowmanella pacifica</name>
    <dbReference type="NCBI Taxonomy" id="502051"/>
    <lineage>
        <taxon>Bacteria</taxon>
        <taxon>Pseudomonadati</taxon>
        <taxon>Pseudomonadota</taxon>
        <taxon>Gammaproteobacteria</taxon>
        <taxon>Alteromonadales</taxon>
        <taxon>Alteromonadaceae</taxon>
        <taxon>Bowmanella</taxon>
    </lineage>
</organism>
<evidence type="ECO:0000259" key="3">
    <source>
        <dbReference type="SMART" id="SM00912"/>
    </source>
</evidence>
<dbReference type="InterPro" id="IPR050909">
    <property type="entry name" value="Bact_Autotransporter_VF"/>
</dbReference>
<reference evidence="4" key="1">
    <citation type="journal article" date="2014" name="Int. J. Syst. Evol. Microbiol.">
        <title>Complete genome sequence of Corynebacterium casei LMG S-19264T (=DSM 44701T), isolated from a smear-ripened cheese.</title>
        <authorList>
            <consortium name="US DOE Joint Genome Institute (JGI-PGF)"/>
            <person name="Walter F."/>
            <person name="Albersmeier A."/>
            <person name="Kalinowski J."/>
            <person name="Ruckert C."/>
        </authorList>
    </citation>
    <scope>NUCLEOTIDE SEQUENCE</scope>
    <source>
        <strain evidence="4">CGMCC 1.7086</strain>
    </source>
</reference>
<feature type="domain" description="Filamentous haemagglutinin FhaB/tRNA nuclease CdiA-like TPS" evidence="3">
    <location>
        <begin position="42"/>
        <end position="154"/>
    </location>
</feature>
<evidence type="ECO:0000313" key="5">
    <source>
        <dbReference type="Proteomes" id="UP000606935"/>
    </source>
</evidence>
<evidence type="ECO:0000256" key="1">
    <source>
        <dbReference type="SAM" id="Coils"/>
    </source>
</evidence>
<dbReference type="InterPro" id="IPR012334">
    <property type="entry name" value="Pectin_lyas_fold"/>
</dbReference>
<dbReference type="Proteomes" id="UP000606935">
    <property type="component" value="Unassembled WGS sequence"/>
</dbReference>
<dbReference type="RefSeq" id="WP_188689606.1">
    <property type="nucleotide sequence ID" value="NZ_BMLS01000001.1"/>
</dbReference>
<keyword evidence="5" id="KW-1185">Reference proteome</keyword>
<dbReference type="SMART" id="SM00912">
    <property type="entry name" value="Haemagg_act"/>
    <property type="match status" value="1"/>
</dbReference>
<dbReference type="Pfam" id="PF18676">
    <property type="entry name" value="MBG_2"/>
    <property type="match status" value="7"/>
</dbReference>
<dbReference type="Gene3D" id="2.160.20.10">
    <property type="entry name" value="Single-stranded right-handed beta-helix, Pectin lyase-like"/>
    <property type="match status" value="1"/>
</dbReference>
<feature type="compositionally biased region" description="Polar residues" evidence="2">
    <location>
        <begin position="1640"/>
        <end position="1655"/>
    </location>
</feature>
<accession>A0A917YRD2</accession>
<evidence type="ECO:0000313" key="4">
    <source>
        <dbReference type="EMBL" id="GGO64552.1"/>
    </source>
</evidence>
<dbReference type="EMBL" id="BMLS01000001">
    <property type="protein sequence ID" value="GGO64552.1"/>
    <property type="molecule type" value="Genomic_DNA"/>
</dbReference>
<gene>
    <name evidence="4" type="ORF">GCM10010982_04260</name>
</gene>
<dbReference type="PANTHER" id="PTHR12338:SF5">
    <property type="entry name" value="ANTIGEN 43-RELATED"/>
    <property type="match status" value="1"/>
</dbReference>
<dbReference type="Pfam" id="PF05860">
    <property type="entry name" value="TPS"/>
    <property type="match status" value="1"/>
</dbReference>
<dbReference type="InterPro" id="IPR041286">
    <property type="entry name" value="MBG_2"/>
</dbReference>
<dbReference type="InterPro" id="IPR008638">
    <property type="entry name" value="FhaB/CdiA-like_TPS"/>
</dbReference>
<dbReference type="PANTHER" id="PTHR12338">
    <property type="entry name" value="AUTOTRANSPORTER"/>
    <property type="match status" value="1"/>
</dbReference>
<reference evidence="4" key="2">
    <citation type="submission" date="2020-09" db="EMBL/GenBank/DDBJ databases">
        <authorList>
            <person name="Sun Q."/>
            <person name="Zhou Y."/>
        </authorList>
    </citation>
    <scope>NUCLEOTIDE SEQUENCE</scope>
    <source>
        <strain evidence="4">CGMCC 1.7086</strain>
    </source>
</reference>
<sequence length="2238" mass="237024">MYQFPQNPVSSSVQPANPVRRSLLAKAVQLALSSTLLVPAISLANPEGANVLHGDIQIEVDGNKMRIDQLSQLGIVNWDSFSIGESEQLDIQQLGLDSALLNRVTGADPSELLGRLSANGRVYVVNPNGVLVGEGAHINTAEFIASTLDIADADFLSAGVNTFSGDSNAPVINLGSITADSGDVILIAQVVENAGHIKAAQGTGALAAGNKVLYRPEAEQKIFIESGLAQTHHSGVTNQGWIEAAEAELKAAGGSVYELAINQSGIIRATGVTEQQGRVILTADAGSILHSGEISAHRHDGHGGEVYIGGGYQGKDSNLANASTVQVTETASIDVAAQSSQGNGGTAIVWADQQTDFFGQIFGQGGATQGDGAFAEVSGKHTLNYWGQAFLNATNGRVGTLLLDPDKAVISTATDDQSNGIFNNLVLETNLGNANVIVNSSGWGDGMNSFGDIEVNAPVSWSSANTLTLQANGAILINADITASAGNLDFQAGFHDMMPGNAITLNAANSISAQTLSLGQNADAVLPGMNPLPPNSRQLRAIDLAGRLSLATLDIKVENLGIDRVDITHSQNAIQTLTSSVTTGDITNGLTLINGNHPLLVSGQFNTGYNADLTIHTGGDLTLNSGTLLSSTNNGNIILASSSGSFTNQAGATALQPGSSGRFLVYSDDPANMTPGGLIAKPVYDKHINTDTPNSISASGNRFLYSLAPVLTLTADDLTRGQGSANPALTFSLSGLVGGDLISDAFSGAPALTTSADASSPIGSYSININQGSLVLSDYNYGLNLVDGLLNVTGDKILFITADDINRFFGDPNPDFTATYSGFQGTDNASLLDGFSINFSTAATSQSDVGTYDIIPSGAATVSDYSITYQNGTLTINPRLLTIRADNYQIDFLDDAPTYTASFNGLANFHTPAHFGGLVFTPPSITGAGSYQIGVHGVTDPNYSINFLPGTLTVNPRTIQAHIANASKVYGQTNPAFSISFSNLAGHHHSIIDTSGLTFSTAASRYSDIGKYRIYAHGISDSNFIINYQTGNLQVLPASLVIQGDWINRTYGDPNPALTYSVNGLLGTDTLSDAVTNFSISTLADIYSDVGAYGINLEGQSTGNYQVQFIDGRLNIQHAILNQVLIADANRVFGDSNPVFSMQVDGLKNGDTLADLNFELFSNANPGSSVGTYTIHARFINDGNYVVSPLAVNPGTLTIQPRPLTITANDISREYGLANPEFSASFDGLAPFHSAADIQGLTFWTPANISSHVMDYGLNLNVGFNPNYAITLQSGTLSVTPAPIYFETFNTQTYYGDNPNAVAVANYKSGLRNGDSYASLGIQVDAGGAINAGVHPVNISLSNANYRVAAHNGTIEILPRPITLSIMGRSRMYGDAFSQPLLVTTGGYGLVDPQDEVFAFTNLPSIDADVDTYLVGAELINPNYSLLHVDQGIVTVTPRIIAIKPVNAGHTYGDVFSGTDYLVTGAFGLAPFHQIDDIVADSHYIQFTRGVHHGFTYAYERIGEGEGADFLQSLLDASPTFGQQITPGGYQVKALFTDTALRNYHIISAPGALSVVPRPVTVNVQDAEGIRNQFINAVLASVDNLAPQDVGLSAFSLFPDLRFELLPFDAEPKTQKAIEVVDVPLAPALTDEEFLARYQPAQSQPTDTQQDSGLPQNGPVTVDTPDTDSTVIPIEIKVDDPEGSVITITPLDEISVSTTQIVTIYDGNTTTHDREAQQDSRLTTETLTIRPIFMANDNYVVTAVNLGTMTIHPDPKEVAAAKEEQRLEALHNLLYDPSYTSGDLTIHTNMALGFTRETIPVAIDALDWIINMQREQGSNMLWELIKSKMPIRDQNRGYRHTLELFIADLHINPDTQAFMTQIMKDYAHAMMRGDIQASTPAQQLYKAKLESYMGAAKEGFARKIEKNIEAYKNRNSPASRELFERNQLLKDNRAQLDTTLSQLQSTLEDLEALKDSDGNILDAAAQSLLQARADLLSQALAELEAKHQQIKSPEAIQARLTAIQALGGGINMADTLLGGDIPYKDIVNDSLTEMAEESISLIASNSVAQASSTGAIIAANAGLLASSTNLIISQSANEALKVAAQGSLEFLEEVGEEVVEKAVKKGVKTLVKKGASKVLSKIFIHATRESIKGGASLLSTHAGALSGAMNGIGFGLSVGISRAIIIAELADGEAFANQLTENASSRNLNLVADKMEGYQATANENTAVQIDNTLFKLGFAAMMSGQPPAELSSGYNII</sequence>
<dbReference type="NCBIfam" id="TIGR01901">
    <property type="entry name" value="adhes_NPXG"/>
    <property type="match status" value="1"/>
</dbReference>
<comment type="caution">
    <text evidence="4">The sequence shown here is derived from an EMBL/GenBank/DDBJ whole genome shotgun (WGS) entry which is preliminary data.</text>
</comment>
<evidence type="ECO:0000256" key="2">
    <source>
        <dbReference type="SAM" id="MobiDB-lite"/>
    </source>
</evidence>
<name>A0A917YRD2_9ALTE</name>
<feature type="coiled-coil region" evidence="1">
    <location>
        <begin position="1926"/>
        <end position="1986"/>
    </location>
</feature>
<dbReference type="Gene3D" id="3.30.160.710">
    <property type="match status" value="2"/>
</dbReference>